<name>A0A521CEQ5_SACCC</name>
<keyword evidence="3" id="KW-1185">Reference proteome</keyword>
<evidence type="ECO:0000313" key="3">
    <source>
        <dbReference type="Proteomes" id="UP000319040"/>
    </source>
</evidence>
<dbReference type="PANTHER" id="PTHR24422:SF8">
    <property type="entry name" value="CHEMOTAXIS PROTEIN"/>
    <property type="match status" value="1"/>
</dbReference>
<feature type="domain" description="CheR-type methyltransferase" evidence="1">
    <location>
        <begin position="1"/>
        <end position="268"/>
    </location>
</feature>
<accession>A0A521CEQ5</accession>
<gene>
    <name evidence="2" type="ORF">SAMN06265379_10363</name>
</gene>
<keyword evidence="2" id="KW-0808">Transferase</keyword>
<dbReference type="PROSITE" id="PS50123">
    <property type="entry name" value="CHER"/>
    <property type="match status" value="1"/>
</dbReference>
<protein>
    <submittedName>
        <fullName evidence="2">Methylase of chemotaxis methyl-accepting proteins</fullName>
    </submittedName>
</protein>
<reference evidence="2 3" key="1">
    <citation type="submission" date="2017-05" db="EMBL/GenBank/DDBJ databases">
        <authorList>
            <person name="Varghese N."/>
            <person name="Submissions S."/>
        </authorList>
    </citation>
    <scope>NUCLEOTIDE SEQUENCE [LARGE SCALE GENOMIC DNA]</scope>
    <source>
        <strain evidence="2 3">DSM 27040</strain>
    </source>
</reference>
<dbReference type="EMBL" id="FXTB01000003">
    <property type="protein sequence ID" value="SMO57908.1"/>
    <property type="molecule type" value="Genomic_DNA"/>
</dbReference>
<dbReference type="OrthoDB" id="9816309at2"/>
<proteinExistence type="predicted"/>
<dbReference type="InterPro" id="IPR000780">
    <property type="entry name" value="CheR_MeTrfase"/>
</dbReference>
<sequence length="268" mass="31406">MSISPSIKDIREITAALSNRLNVDYSNYAFSFLRRRFAFVYSTLNIKKTDVFIQQIKSGEVIDDFCYTFPVNDSEMFRGPSFWRTLRVKLLPAMSDNLSFWFPDLVSAHELFSLLVILEEEKLIPKAKIFCNVSSIQRINEIKSGKIKSKKIEIDKKNFRRLELDSNFEDYFTDKDGFLGIDMRLLKNVEFLHGNYFNQIPAANISIAFFRNRMIYYNGTRQCAAEKYLHQCLGKGAYLVLGIKEKISKVNERCFSLYDKEEQIYRVM</sequence>
<dbReference type="InterPro" id="IPR029063">
    <property type="entry name" value="SAM-dependent_MTases_sf"/>
</dbReference>
<dbReference type="GO" id="GO:0008757">
    <property type="term" value="F:S-adenosylmethionine-dependent methyltransferase activity"/>
    <property type="evidence" value="ECO:0007669"/>
    <property type="project" value="InterPro"/>
</dbReference>
<keyword evidence="2" id="KW-0489">Methyltransferase</keyword>
<dbReference type="Gene3D" id="3.40.50.150">
    <property type="entry name" value="Vaccinia Virus protein VP39"/>
    <property type="match status" value="1"/>
</dbReference>
<dbReference type="SMART" id="SM00138">
    <property type="entry name" value="MeTrc"/>
    <property type="match status" value="1"/>
</dbReference>
<dbReference type="Proteomes" id="UP000319040">
    <property type="component" value="Unassembled WGS sequence"/>
</dbReference>
<evidence type="ECO:0000259" key="1">
    <source>
        <dbReference type="PROSITE" id="PS50123"/>
    </source>
</evidence>
<dbReference type="GO" id="GO:0032259">
    <property type="term" value="P:methylation"/>
    <property type="evidence" value="ECO:0007669"/>
    <property type="project" value="UniProtKB-KW"/>
</dbReference>
<organism evidence="2 3">
    <name type="scientific">Saccharicrinis carchari</name>
    <dbReference type="NCBI Taxonomy" id="1168039"/>
    <lineage>
        <taxon>Bacteria</taxon>
        <taxon>Pseudomonadati</taxon>
        <taxon>Bacteroidota</taxon>
        <taxon>Bacteroidia</taxon>
        <taxon>Marinilabiliales</taxon>
        <taxon>Marinilabiliaceae</taxon>
        <taxon>Saccharicrinis</taxon>
    </lineage>
</organism>
<dbReference type="InterPro" id="IPR022642">
    <property type="entry name" value="CheR_C"/>
</dbReference>
<evidence type="ECO:0000313" key="2">
    <source>
        <dbReference type="EMBL" id="SMO57908.1"/>
    </source>
</evidence>
<dbReference type="Pfam" id="PF01739">
    <property type="entry name" value="CheR"/>
    <property type="match status" value="1"/>
</dbReference>
<dbReference type="SUPFAM" id="SSF53335">
    <property type="entry name" value="S-adenosyl-L-methionine-dependent methyltransferases"/>
    <property type="match status" value="1"/>
</dbReference>
<dbReference type="PANTHER" id="PTHR24422">
    <property type="entry name" value="CHEMOTAXIS PROTEIN METHYLTRANSFERASE"/>
    <property type="match status" value="1"/>
</dbReference>
<dbReference type="InterPro" id="IPR050903">
    <property type="entry name" value="Bact_Chemotaxis_MeTrfase"/>
</dbReference>
<dbReference type="AlphaFoldDB" id="A0A521CEQ5"/>
<dbReference type="RefSeq" id="WP_142532786.1">
    <property type="nucleotide sequence ID" value="NZ_FXTB01000003.1"/>
</dbReference>